<dbReference type="InterPro" id="IPR004960">
    <property type="entry name" value="LipA_acyltrans"/>
</dbReference>
<dbReference type="PANTHER" id="PTHR30606">
    <property type="entry name" value="LIPID A BIOSYNTHESIS LAUROYL ACYLTRANSFERASE"/>
    <property type="match status" value="1"/>
</dbReference>
<dbReference type="CDD" id="cd07984">
    <property type="entry name" value="LPLAT_LABLAT-like"/>
    <property type="match status" value="1"/>
</dbReference>
<keyword evidence="2" id="KW-1003">Cell membrane</keyword>
<dbReference type="PANTHER" id="PTHR30606:SF10">
    <property type="entry name" value="PHOSPHATIDYLINOSITOL MANNOSIDE ACYLTRANSFERASE"/>
    <property type="match status" value="1"/>
</dbReference>
<reference evidence="8" key="1">
    <citation type="submission" date="2016-10" db="EMBL/GenBank/DDBJ databases">
        <authorList>
            <person name="Varghese N."/>
            <person name="Submissions S."/>
        </authorList>
    </citation>
    <scope>NUCLEOTIDE SEQUENCE [LARGE SCALE GENOMIC DNA]</scope>
    <source>
        <strain evidence="8">DSM 44526</strain>
    </source>
</reference>
<keyword evidence="4 7" id="KW-0808">Transferase</keyword>
<evidence type="ECO:0000256" key="6">
    <source>
        <dbReference type="ARBA" id="ARBA00023315"/>
    </source>
</evidence>
<dbReference type="NCBIfam" id="NF005919">
    <property type="entry name" value="PRK07920.1"/>
    <property type="match status" value="1"/>
</dbReference>
<comment type="subcellular location">
    <subcellularLocation>
        <location evidence="1">Cell inner membrane</location>
    </subcellularLocation>
</comment>
<organism evidence="7 8">
    <name type="scientific">Klenkia brasiliensis</name>
    <dbReference type="NCBI Taxonomy" id="333142"/>
    <lineage>
        <taxon>Bacteria</taxon>
        <taxon>Bacillati</taxon>
        <taxon>Actinomycetota</taxon>
        <taxon>Actinomycetes</taxon>
        <taxon>Geodermatophilales</taxon>
        <taxon>Geodermatophilaceae</taxon>
        <taxon>Klenkia</taxon>
    </lineage>
</organism>
<evidence type="ECO:0000256" key="3">
    <source>
        <dbReference type="ARBA" id="ARBA00022519"/>
    </source>
</evidence>
<dbReference type="EMBL" id="FNCF01000004">
    <property type="protein sequence ID" value="SDG59492.1"/>
    <property type="molecule type" value="Genomic_DNA"/>
</dbReference>
<dbReference type="RefSeq" id="WP_091064515.1">
    <property type="nucleotide sequence ID" value="NZ_FNCF01000004.1"/>
</dbReference>
<sequence>MSGLQLAGLRDRLVDAGYAAGWGAVKALPEPVAATAFDRAGAWAAGRDGRGTRQLRANLRVVTGLSGDALDALTTDAVRSYARYWLEAFRLPTLGVPRLLAGTTLVGAEHLEAARAAGRPAVLALPHSGNWDAAGVWFVDWLGGPFMTVAERLRPEALYERFLAYRESLGFRVVPLTGGARPSSAVLSEWLAAGRSACLLVDRDLSASGIPVTFFGRATTMPGGPALLAARSGAALLPAVSHFDGSGWRHTVHPEVDVHGAGRLRDRVHAGMQGVADAFAVSIAARPVDWHQLGRIWADVPPDPQRGSGA</sequence>
<dbReference type="GO" id="GO:0016746">
    <property type="term" value="F:acyltransferase activity"/>
    <property type="evidence" value="ECO:0007669"/>
    <property type="project" value="UniProtKB-KW"/>
</dbReference>
<dbReference type="Pfam" id="PF03279">
    <property type="entry name" value="Lip_A_acyltrans"/>
    <property type="match status" value="1"/>
</dbReference>
<keyword evidence="6" id="KW-0012">Acyltransferase</keyword>
<keyword evidence="3" id="KW-0997">Cell inner membrane</keyword>
<name>A0A1G7VI32_9ACTN</name>
<dbReference type="Proteomes" id="UP000198863">
    <property type="component" value="Unassembled WGS sequence"/>
</dbReference>
<gene>
    <name evidence="7" type="ORF">SAMN05660324_3080</name>
</gene>
<keyword evidence="8" id="KW-1185">Reference proteome</keyword>
<dbReference type="GO" id="GO:0009247">
    <property type="term" value="P:glycolipid biosynthetic process"/>
    <property type="evidence" value="ECO:0007669"/>
    <property type="project" value="UniProtKB-ARBA"/>
</dbReference>
<evidence type="ECO:0000256" key="1">
    <source>
        <dbReference type="ARBA" id="ARBA00004533"/>
    </source>
</evidence>
<evidence type="ECO:0000256" key="2">
    <source>
        <dbReference type="ARBA" id="ARBA00022475"/>
    </source>
</evidence>
<protein>
    <submittedName>
        <fullName evidence="7">KDO2-lipid IV(A) lauroyltransferase</fullName>
    </submittedName>
</protein>
<evidence type="ECO:0000313" key="8">
    <source>
        <dbReference type="Proteomes" id="UP000198863"/>
    </source>
</evidence>
<dbReference type="AlphaFoldDB" id="A0A1G7VI32"/>
<dbReference type="OrthoDB" id="9803456at2"/>
<evidence type="ECO:0000256" key="5">
    <source>
        <dbReference type="ARBA" id="ARBA00023136"/>
    </source>
</evidence>
<evidence type="ECO:0000256" key="4">
    <source>
        <dbReference type="ARBA" id="ARBA00022679"/>
    </source>
</evidence>
<dbReference type="GO" id="GO:0005886">
    <property type="term" value="C:plasma membrane"/>
    <property type="evidence" value="ECO:0007669"/>
    <property type="project" value="UniProtKB-SubCell"/>
</dbReference>
<accession>A0A1G7VI32</accession>
<proteinExistence type="predicted"/>
<evidence type="ECO:0000313" key="7">
    <source>
        <dbReference type="EMBL" id="SDG59492.1"/>
    </source>
</evidence>
<keyword evidence="5" id="KW-0472">Membrane</keyword>